<dbReference type="PROSITE" id="PS50217">
    <property type="entry name" value="BZIP"/>
    <property type="match status" value="1"/>
</dbReference>
<feature type="domain" description="BZIP" evidence="5">
    <location>
        <begin position="146"/>
        <end position="209"/>
    </location>
</feature>
<dbReference type="GO" id="GO:0033554">
    <property type="term" value="P:cellular response to stress"/>
    <property type="evidence" value="ECO:0007669"/>
    <property type="project" value="UniProtKB-ARBA"/>
</dbReference>
<dbReference type="SUPFAM" id="SSF111430">
    <property type="entry name" value="YAP1 redox domain"/>
    <property type="match status" value="1"/>
</dbReference>
<organism evidence="6 7">
    <name type="scientific">Cristinia sonorae</name>
    <dbReference type="NCBI Taxonomy" id="1940300"/>
    <lineage>
        <taxon>Eukaryota</taxon>
        <taxon>Fungi</taxon>
        <taxon>Dikarya</taxon>
        <taxon>Basidiomycota</taxon>
        <taxon>Agaricomycotina</taxon>
        <taxon>Agaricomycetes</taxon>
        <taxon>Agaricomycetidae</taxon>
        <taxon>Agaricales</taxon>
        <taxon>Pleurotineae</taxon>
        <taxon>Stephanosporaceae</taxon>
        <taxon>Cristinia</taxon>
    </lineage>
</organism>
<dbReference type="PANTHER" id="PTHR40621:SF6">
    <property type="entry name" value="AP-1-LIKE TRANSCRIPTION FACTOR YAP1-RELATED"/>
    <property type="match status" value="1"/>
</dbReference>
<feature type="compositionally biased region" description="Polar residues" evidence="4">
    <location>
        <begin position="219"/>
        <end position="233"/>
    </location>
</feature>
<dbReference type="EMBL" id="JAEVFJ010000012">
    <property type="protein sequence ID" value="KAH8101546.1"/>
    <property type="molecule type" value="Genomic_DNA"/>
</dbReference>
<dbReference type="OrthoDB" id="2593073at2759"/>
<feature type="compositionally biased region" description="Basic and acidic residues" evidence="4">
    <location>
        <begin position="143"/>
        <end position="172"/>
    </location>
</feature>
<dbReference type="Pfam" id="PF08601">
    <property type="entry name" value="PAP1"/>
    <property type="match status" value="1"/>
</dbReference>
<keyword evidence="3" id="KW-0539">Nucleus</keyword>
<dbReference type="PROSITE" id="PS00036">
    <property type="entry name" value="BZIP_BASIC"/>
    <property type="match status" value="1"/>
</dbReference>
<dbReference type="Pfam" id="PF00170">
    <property type="entry name" value="bZIP_1"/>
    <property type="match status" value="1"/>
</dbReference>
<protein>
    <recommendedName>
        <fullName evidence="5">BZIP domain-containing protein</fullName>
    </recommendedName>
</protein>
<dbReference type="GO" id="GO:0005737">
    <property type="term" value="C:cytoplasm"/>
    <property type="evidence" value="ECO:0007669"/>
    <property type="project" value="UniProtKB-SubCell"/>
</dbReference>
<dbReference type="PANTHER" id="PTHR40621">
    <property type="entry name" value="TRANSCRIPTION FACTOR KAPC-RELATED"/>
    <property type="match status" value="1"/>
</dbReference>
<dbReference type="CDD" id="cd14688">
    <property type="entry name" value="bZIP_YAP"/>
    <property type="match status" value="1"/>
</dbReference>
<dbReference type="InterPro" id="IPR013910">
    <property type="entry name" value="TF_PAP1"/>
</dbReference>
<dbReference type="InterPro" id="IPR004827">
    <property type="entry name" value="bZIP"/>
</dbReference>
<dbReference type="SUPFAM" id="SSF57959">
    <property type="entry name" value="Leucine zipper domain"/>
    <property type="match status" value="1"/>
</dbReference>
<evidence type="ECO:0000256" key="4">
    <source>
        <dbReference type="SAM" id="MobiDB-lite"/>
    </source>
</evidence>
<gene>
    <name evidence="6" type="ORF">BXZ70DRAFT_101275</name>
</gene>
<dbReference type="GO" id="GO:0090575">
    <property type="term" value="C:RNA polymerase II transcription regulator complex"/>
    <property type="evidence" value="ECO:0007669"/>
    <property type="project" value="TreeGrafter"/>
</dbReference>
<evidence type="ECO:0000313" key="7">
    <source>
        <dbReference type="Proteomes" id="UP000813824"/>
    </source>
</evidence>
<reference evidence="6" key="1">
    <citation type="journal article" date="2021" name="New Phytol.">
        <title>Evolutionary innovations through gain and loss of genes in the ectomycorrhizal Boletales.</title>
        <authorList>
            <person name="Wu G."/>
            <person name="Miyauchi S."/>
            <person name="Morin E."/>
            <person name="Kuo A."/>
            <person name="Drula E."/>
            <person name="Varga T."/>
            <person name="Kohler A."/>
            <person name="Feng B."/>
            <person name="Cao Y."/>
            <person name="Lipzen A."/>
            <person name="Daum C."/>
            <person name="Hundley H."/>
            <person name="Pangilinan J."/>
            <person name="Johnson J."/>
            <person name="Barry K."/>
            <person name="LaButti K."/>
            <person name="Ng V."/>
            <person name="Ahrendt S."/>
            <person name="Min B."/>
            <person name="Choi I.G."/>
            <person name="Park H."/>
            <person name="Plett J.M."/>
            <person name="Magnuson J."/>
            <person name="Spatafora J.W."/>
            <person name="Nagy L.G."/>
            <person name="Henrissat B."/>
            <person name="Grigoriev I.V."/>
            <person name="Yang Z.L."/>
            <person name="Xu J."/>
            <person name="Martin F.M."/>
        </authorList>
    </citation>
    <scope>NUCLEOTIDE SEQUENCE</scope>
    <source>
        <strain evidence="6">KKN 215</strain>
    </source>
</reference>
<evidence type="ECO:0000256" key="2">
    <source>
        <dbReference type="ARBA" id="ARBA00004496"/>
    </source>
</evidence>
<proteinExistence type="predicted"/>
<feature type="region of interest" description="Disordered" evidence="4">
    <location>
        <begin position="36"/>
        <end position="172"/>
    </location>
</feature>
<evidence type="ECO:0000259" key="5">
    <source>
        <dbReference type="PROSITE" id="PS50217"/>
    </source>
</evidence>
<evidence type="ECO:0000313" key="6">
    <source>
        <dbReference type="EMBL" id="KAH8101546.1"/>
    </source>
</evidence>
<dbReference type="InterPro" id="IPR050936">
    <property type="entry name" value="AP-1-like"/>
</dbReference>
<feature type="region of interest" description="Disordered" evidence="4">
    <location>
        <begin position="380"/>
        <end position="456"/>
    </location>
</feature>
<feature type="compositionally biased region" description="Polar residues" evidence="4">
    <location>
        <begin position="386"/>
        <end position="405"/>
    </location>
</feature>
<accession>A0A8K0UR54</accession>
<feature type="region of interest" description="Disordered" evidence="4">
    <location>
        <begin position="219"/>
        <end position="244"/>
    </location>
</feature>
<dbReference type="GO" id="GO:0001228">
    <property type="term" value="F:DNA-binding transcription activator activity, RNA polymerase II-specific"/>
    <property type="evidence" value="ECO:0007669"/>
    <property type="project" value="TreeGrafter"/>
</dbReference>
<dbReference type="InterPro" id="IPR023167">
    <property type="entry name" value="Yap1_redox_dom_sf"/>
</dbReference>
<dbReference type="InterPro" id="IPR046347">
    <property type="entry name" value="bZIP_sf"/>
</dbReference>
<feature type="compositionally biased region" description="Polar residues" evidence="4">
    <location>
        <begin position="116"/>
        <end position="129"/>
    </location>
</feature>
<evidence type="ECO:0000256" key="3">
    <source>
        <dbReference type="ARBA" id="ARBA00023242"/>
    </source>
</evidence>
<dbReference type="GO" id="GO:0000976">
    <property type="term" value="F:transcription cis-regulatory region binding"/>
    <property type="evidence" value="ECO:0007669"/>
    <property type="project" value="InterPro"/>
</dbReference>
<comment type="subcellular location">
    <subcellularLocation>
        <location evidence="2">Cytoplasm</location>
    </subcellularLocation>
    <subcellularLocation>
        <location evidence="1">Nucleus</location>
    </subcellularLocation>
</comment>
<dbReference type="SMART" id="SM00338">
    <property type="entry name" value="BRLZ"/>
    <property type="match status" value="1"/>
</dbReference>
<dbReference type="AlphaFoldDB" id="A0A8K0UR54"/>
<feature type="compositionally biased region" description="Low complexity" evidence="4">
    <location>
        <begin position="65"/>
        <end position="81"/>
    </location>
</feature>
<sequence length="586" mass="63537">MDSFGRINNYWDIAQQPTTFSTLADDDFLALLQRQFPTHGTPKPPDGVDPQSISTFPIPNPTPPSSDSSPSPPSMNDAPASRRQSGVFNGPGDASPDDPTLKRKASDESMDDEPTQKNPHTGGSNLSKKQSSRRKSTGNPQQSKDEFRLLKRKEQNRAAQRAFRERKEKHVKDLEDKVAALEAKNQAAESENGNLRDLLSRLQSENMALKQGNFSFQMNKDSTSPSTHPSFTQPHVDASPGSNPSNSMAGLPQFNFDFHQLIPFDPANLSVIDEATQQTPPEGVSFDFGMGGQMPYTLASDPMRMSFAEPMNLDYLPTPTQTQSNTQPSATANMDMHGLTSFENWSSPETMDQLFGGSSYMGAQSPVDFAVLLASPPSSISPMSPQNLRSNSGSLSSPPAHSRMNSSPAIASTSSSQSTPSAASEGSSSSSSSPDPSANGVHTPATPHDLSDVEGCPKTKADLRTMIEQKGSSAFVEATPTPSGAFIRRHTDGARPLIMCEGSSFPKTQQSDKNIEVLTAWRTITSNPQFKDVDINELCTEFTSKARCDGTKVVLEPEGVHRIMEALAAKRQQQQQHQQQQTSSRN</sequence>
<dbReference type="Gene3D" id="1.20.5.170">
    <property type="match status" value="1"/>
</dbReference>
<keyword evidence="7" id="KW-1185">Reference proteome</keyword>
<evidence type="ECO:0000256" key="1">
    <source>
        <dbReference type="ARBA" id="ARBA00004123"/>
    </source>
</evidence>
<feature type="compositionally biased region" description="Low complexity" evidence="4">
    <location>
        <begin position="406"/>
        <end position="438"/>
    </location>
</feature>
<dbReference type="Proteomes" id="UP000813824">
    <property type="component" value="Unassembled WGS sequence"/>
</dbReference>
<dbReference type="Gene3D" id="1.10.238.100">
    <property type="entry name" value="YAP1 redox domain. Chain B"/>
    <property type="match status" value="1"/>
</dbReference>
<comment type="caution">
    <text evidence="6">The sequence shown here is derived from an EMBL/GenBank/DDBJ whole genome shotgun (WGS) entry which is preliminary data.</text>
</comment>
<name>A0A8K0UR54_9AGAR</name>